<gene>
    <name evidence="10" type="ORF">J1605_015732</name>
</gene>
<dbReference type="GO" id="GO:0016020">
    <property type="term" value="C:membrane"/>
    <property type="evidence" value="ECO:0007669"/>
    <property type="project" value="UniProtKB-SubCell"/>
</dbReference>
<evidence type="ECO:0000313" key="10">
    <source>
        <dbReference type="EMBL" id="KAJ8776170.1"/>
    </source>
</evidence>
<comment type="subcellular location">
    <subcellularLocation>
        <location evidence="1">Membrane</location>
        <topology evidence="1">Multi-pass membrane protein</topology>
    </subcellularLocation>
</comment>
<dbReference type="Proteomes" id="UP001159641">
    <property type="component" value="Unassembled WGS sequence"/>
</dbReference>
<name>A0AB34GBF5_ESCRO</name>
<reference evidence="10 11" key="1">
    <citation type="submission" date="2022-11" db="EMBL/GenBank/DDBJ databases">
        <title>Whole genome sequence of Eschrichtius robustus ER-17-0199.</title>
        <authorList>
            <person name="Bruniche-Olsen A."/>
            <person name="Black A.N."/>
            <person name="Fields C.J."/>
            <person name="Walden K."/>
            <person name="Dewoody J.A."/>
        </authorList>
    </citation>
    <scope>NUCLEOTIDE SEQUENCE [LARGE SCALE GENOMIC DNA]</scope>
    <source>
        <strain evidence="10">ER-17-0199</strain>
        <tissue evidence="10">Blubber</tissue>
    </source>
</reference>
<protein>
    <recommendedName>
        <fullName evidence="9">G-protein coupled receptors family 1 profile domain-containing protein</fullName>
    </recommendedName>
</protein>
<evidence type="ECO:0000256" key="3">
    <source>
        <dbReference type="ARBA" id="ARBA00022989"/>
    </source>
</evidence>
<evidence type="ECO:0000256" key="8">
    <source>
        <dbReference type="SAM" id="Phobius"/>
    </source>
</evidence>
<dbReference type="EMBL" id="JAIQCJ010002444">
    <property type="protein sequence ID" value="KAJ8776170.1"/>
    <property type="molecule type" value="Genomic_DNA"/>
</dbReference>
<keyword evidence="4" id="KW-0297">G-protein coupled receptor</keyword>
<evidence type="ECO:0000256" key="5">
    <source>
        <dbReference type="ARBA" id="ARBA00023136"/>
    </source>
</evidence>
<dbReference type="PRINTS" id="PR00245">
    <property type="entry name" value="OLFACTORYR"/>
</dbReference>
<evidence type="ECO:0000256" key="4">
    <source>
        <dbReference type="ARBA" id="ARBA00023040"/>
    </source>
</evidence>
<evidence type="ECO:0000256" key="6">
    <source>
        <dbReference type="ARBA" id="ARBA00023170"/>
    </source>
</evidence>
<accession>A0AB34GBF5</accession>
<keyword evidence="5 8" id="KW-0472">Membrane</keyword>
<dbReference type="InterPro" id="IPR000725">
    <property type="entry name" value="Olfact_rcpt"/>
</dbReference>
<dbReference type="InterPro" id="IPR017452">
    <property type="entry name" value="GPCR_Rhodpsn_7TM"/>
</dbReference>
<dbReference type="Gene3D" id="1.20.1070.10">
    <property type="entry name" value="Rhodopsin 7-helix transmembrane proteins"/>
    <property type="match status" value="1"/>
</dbReference>
<keyword evidence="2 8" id="KW-0812">Transmembrane</keyword>
<feature type="domain" description="G-protein coupled receptors family 1 profile" evidence="9">
    <location>
        <begin position="1"/>
        <end position="127"/>
    </location>
</feature>
<dbReference type="Pfam" id="PF13853">
    <property type="entry name" value="7tm_4"/>
    <property type="match status" value="1"/>
</dbReference>
<dbReference type="PROSITE" id="PS50262">
    <property type="entry name" value="G_PROTEIN_RECEP_F1_2"/>
    <property type="match status" value="1"/>
</dbReference>
<keyword evidence="3 8" id="KW-1133">Transmembrane helix</keyword>
<dbReference type="PANTHER" id="PTHR48018">
    <property type="entry name" value="OLFACTORY RECEPTOR"/>
    <property type="match status" value="1"/>
</dbReference>
<dbReference type="GO" id="GO:0004984">
    <property type="term" value="F:olfactory receptor activity"/>
    <property type="evidence" value="ECO:0007669"/>
    <property type="project" value="InterPro"/>
</dbReference>
<dbReference type="GO" id="GO:0004930">
    <property type="term" value="F:G protein-coupled receptor activity"/>
    <property type="evidence" value="ECO:0007669"/>
    <property type="project" value="UniProtKB-KW"/>
</dbReference>
<dbReference type="SUPFAM" id="SSF81321">
    <property type="entry name" value="Family A G protein-coupled receptor-like"/>
    <property type="match status" value="1"/>
</dbReference>
<dbReference type="AlphaFoldDB" id="A0AB34GBF5"/>
<feature type="transmembrane region" description="Helical" evidence="8">
    <location>
        <begin position="82"/>
        <end position="109"/>
    </location>
</feature>
<keyword evidence="11" id="KW-1185">Reference proteome</keyword>
<evidence type="ECO:0000259" key="9">
    <source>
        <dbReference type="PROSITE" id="PS50262"/>
    </source>
</evidence>
<keyword evidence="6" id="KW-0675">Receptor</keyword>
<evidence type="ECO:0000313" key="11">
    <source>
        <dbReference type="Proteomes" id="UP001159641"/>
    </source>
</evidence>
<sequence>MACDCYVSICKPLLYTITMSPQVCSLLMSGSYVMGFASAMVHTGYMIRLIFCDSNIINYYLCDIFHLLQLSCSSTYANELVVSVVVGTVVMVSSFIISVSYTLILFNILHIPSDKGCSKAFSTVAPT</sequence>
<comment type="caution">
    <text evidence="10">The sequence shown here is derived from an EMBL/GenBank/DDBJ whole genome shotgun (WGS) entry which is preliminary data.</text>
</comment>
<proteinExistence type="predicted"/>
<organism evidence="10 11">
    <name type="scientific">Eschrichtius robustus</name>
    <name type="common">California gray whale</name>
    <name type="synonym">Eschrichtius gibbosus</name>
    <dbReference type="NCBI Taxonomy" id="9764"/>
    <lineage>
        <taxon>Eukaryota</taxon>
        <taxon>Metazoa</taxon>
        <taxon>Chordata</taxon>
        <taxon>Craniata</taxon>
        <taxon>Vertebrata</taxon>
        <taxon>Euteleostomi</taxon>
        <taxon>Mammalia</taxon>
        <taxon>Eutheria</taxon>
        <taxon>Laurasiatheria</taxon>
        <taxon>Artiodactyla</taxon>
        <taxon>Whippomorpha</taxon>
        <taxon>Cetacea</taxon>
        <taxon>Mysticeti</taxon>
        <taxon>Eschrichtiidae</taxon>
        <taxon>Eschrichtius</taxon>
    </lineage>
</organism>
<evidence type="ECO:0000256" key="1">
    <source>
        <dbReference type="ARBA" id="ARBA00004141"/>
    </source>
</evidence>
<keyword evidence="7" id="KW-0807">Transducer</keyword>
<evidence type="ECO:0000256" key="2">
    <source>
        <dbReference type="ARBA" id="ARBA00022692"/>
    </source>
</evidence>
<evidence type="ECO:0000256" key="7">
    <source>
        <dbReference type="ARBA" id="ARBA00023224"/>
    </source>
</evidence>